<comment type="subcellular location">
    <subcellularLocation>
        <location evidence="1">Membrane</location>
        <topology evidence="1">Single-pass membrane protein</topology>
    </subcellularLocation>
</comment>
<keyword evidence="2 5" id="KW-0812">Transmembrane</keyword>
<accession>A0A251RZ20</accession>
<dbReference type="GO" id="GO:0098542">
    <property type="term" value="P:defense response to other organism"/>
    <property type="evidence" value="ECO:0007669"/>
    <property type="project" value="InterPro"/>
</dbReference>
<feature type="domain" description="Late embryogenesis abundant protein LEA-2 subgroup" evidence="6">
    <location>
        <begin position="88"/>
        <end position="144"/>
    </location>
</feature>
<proteinExistence type="predicted"/>
<evidence type="ECO:0000256" key="2">
    <source>
        <dbReference type="ARBA" id="ARBA00022692"/>
    </source>
</evidence>
<sequence>MDVEKKVELPLTTIITDDKRKRRRCICLSIIIAAILLVALTILILALTVFKPKKPITTVNSVAVKDLDATVNLLPPRVSLNVTLDLDITIKNPNKVAVKFLNSSATLLYKGQVVGDVPIPPGEIGSDDTQQLNLMLTLFADRLLANVDVYADIIRGNLPVSTYTRISGDDA</sequence>
<dbReference type="InterPro" id="IPR004864">
    <property type="entry name" value="LEA_2"/>
</dbReference>
<dbReference type="PANTHER" id="PTHR31234">
    <property type="entry name" value="LATE EMBRYOGENESIS ABUNDANT (LEA) HYDROXYPROLINE-RICH GLYCOPROTEIN FAMILY"/>
    <property type="match status" value="1"/>
</dbReference>
<feature type="transmembrane region" description="Helical" evidence="5">
    <location>
        <begin position="25"/>
        <end position="50"/>
    </location>
</feature>
<keyword evidence="3 5" id="KW-1133">Transmembrane helix</keyword>
<keyword evidence="9" id="KW-1185">Reference proteome</keyword>
<protein>
    <submittedName>
        <fullName evidence="7">Late embryogenesis abundant protein, LEA_2 subgroup</fullName>
    </submittedName>
    <submittedName>
        <fullName evidence="8">Putative late embryogenesis abundant protein, LEA-14</fullName>
    </submittedName>
</protein>
<dbReference type="Gene3D" id="2.60.40.1820">
    <property type="match status" value="1"/>
</dbReference>
<dbReference type="FunCoup" id="A0A251RZ20">
    <property type="interactions" value="43"/>
</dbReference>
<evidence type="ECO:0000256" key="5">
    <source>
        <dbReference type="SAM" id="Phobius"/>
    </source>
</evidence>
<reference evidence="7 9" key="1">
    <citation type="journal article" date="2017" name="Nature">
        <title>The sunflower genome provides insights into oil metabolism, flowering and Asterid evolution.</title>
        <authorList>
            <person name="Badouin H."/>
            <person name="Gouzy J."/>
            <person name="Grassa C.J."/>
            <person name="Murat F."/>
            <person name="Staton S.E."/>
            <person name="Cottret L."/>
            <person name="Lelandais-Briere C."/>
            <person name="Owens G.L."/>
            <person name="Carrere S."/>
            <person name="Mayjonade B."/>
            <person name="Legrand L."/>
            <person name="Gill N."/>
            <person name="Kane N.C."/>
            <person name="Bowers J.E."/>
            <person name="Hubner S."/>
            <person name="Bellec A."/>
            <person name="Berard A."/>
            <person name="Berges H."/>
            <person name="Blanchet N."/>
            <person name="Boniface M.C."/>
            <person name="Brunel D."/>
            <person name="Catrice O."/>
            <person name="Chaidir N."/>
            <person name="Claudel C."/>
            <person name="Donnadieu C."/>
            <person name="Faraut T."/>
            <person name="Fievet G."/>
            <person name="Helmstetter N."/>
            <person name="King M."/>
            <person name="Knapp S.J."/>
            <person name="Lai Z."/>
            <person name="Le Paslier M.C."/>
            <person name="Lippi Y."/>
            <person name="Lorenzon L."/>
            <person name="Mandel J.R."/>
            <person name="Marage G."/>
            <person name="Marchand G."/>
            <person name="Marquand E."/>
            <person name="Bret-Mestries E."/>
            <person name="Morien E."/>
            <person name="Nambeesan S."/>
            <person name="Nguyen T."/>
            <person name="Pegot-Espagnet P."/>
            <person name="Pouilly N."/>
            <person name="Raftis F."/>
            <person name="Sallet E."/>
            <person name="Schiex T."/>
            <person name="Thomas J."/>
            <person name="Vandecasteele C."/>
            <person name="Vares D."/>
            <person name="Vear F."/>
            <person name="Vautrin S."/>
            <person name="Crespi M."/>
            <person name="Mangin B."/>
            <person name="Burke J.M."/>
            <person name="Salse J."/>
            <person name="Munos S."/>
            <person name="Vincourt P."/>
            <person name="Rieseberg L.H."/>
            <person name="Langlade N.B."/>
        </authorList>
    </citation>
    <scope>NUCLEOTIDE SEQUENCE [LARGE SCALE GENOMIC DNA]</scope>
    <source>
        <strain evidence="9">cv. SF193</strain>
        <tissue evidence="7">Leaves</tissue>
    </source>
</reference>
<dbReference type="EMBL" id="MNCJ02000331">
    <property type="protein sequence ID" value="KAF5759713.1"/>
    <property type="molecule type" value="Genomic_DNA"/>
</dbReference>
<evidence type="ECO:0000256" key="1">
    <source>
        <dbReference type="ARBA" id="ARBA00004167"/>
    </source>
</evidence>
<name>A0A251RZ20_HELAN</name>
<reference evidence="7" key="3">
    <citation type="submission" date="2020-06" db="EMBL/GenBank/DDBJ databases">
        <title>Helianthus annuus Genome sequencing and assembly Release 2.</title>
        <authorList>
            <person name="Gouzy J."/>
            <person name="Langlade N."/>
            <person name="Munos S."/>
        </authorList>
    </citation>
    <scope>NUCLEOTIDE SEQUENCE</scope>
    <source>
        <tissue evidence="7">Leaves</tissue>
    </source>
</reference>
<evidence type="ECO:0000256" key="3">
    <source>
        <dbReference type="ARBA" id="ARBA00022989"/>
    </source>
</evidence>
<keyword evidence="4 5" id="KW-0472">Membrane</keyword>
<dbReference type="Pfam" id="PF03168">
    <property type="entry name" value="LEA_2"/>
    <property type="match status" value="1"/>
</dbReference>
<evidence type="ECO:0000259" key="6">
    <source>
        <dbReference type="Pfam" id="PF03168"/>
    </source>
</evidence>
<evidence type="ECO:0000313" key="7">
    <source>
        <dbReference type="EMBL" id="KAF5759713.1"/>
    </source>
</evidence>
<evidence type="ECO:0000256" key="4">
    <source>
        <dbReference type="ARBA" id="ARBA00023136"/>
    </source>
</evidence>
<dbReference type="OMA" id="THDAGCA"/>
<dbReference type="GO" id="GO:0016020">
    <property type="term" value="C:membrane"/>
    <property type="evidence" value="ECO:0007669"/>
    <property type="project" value="UniProtKB-SubCell"/>
</dbReference>
<dbReference type="SUPFAM" id="SSF117070">
    <property type="entry name" value="LEA14-like"/>
    <property type="match status" value="1"/>
</dbReference>
<dbReference type="Gramene" id="mRNA:HanXRQr2_Chr16g0744621">
    <property type="protein sequence ID" value="mRNA:HanXRQr2_Chr16g0744621"/>
    <property type="gene ID" value="HanXRQr2_Chr16g0744621"/>
</dbReference>
<dbReference type="PANTHER" id="PTHR31234:SF65">
    <property type="entry name" value="LATE EMBRYOGENESIS ABUNDANT PROTEIN, LEA_2 SUBGROUP"/>
    <property type="match status" value="1"/>
</dbReference>
<organism evidence="8 9">
    <name type="scientific">Helianthus annuus</name>
    <name type="common">Common sunflower</name>
    <dbReference type="NCBI Taxonomy" id="4232"/>
    <lineage>
        <taxon>Eukaryota</taxon>
        <taxon>Viridiplantae</taxon>
        <taxon>Streptophyta</taxon>
        <taxon>Embryophyta</taxon>
        <taxon>Tracheophyta</taxon>
        <taxon>Spermatophyta</taxon>
        <taxon>Magnoliopsida</taxon>
        <taxon>eudicotyledons</taxon>
        <taxon>Gunneridae</taxon>
        <taxon>Pentapetalae</taxon>
        <taxon>asterids</taxon>
        <taxon>campanulids</taxon>
        <taxon>Asterales</taxon>
        <taxon>Asteraceae</taxon>
        <taxon>Asteroideae</taxon>
        <taxon>Heliantheae alliance</taxon>
        <taxon>Heliantheae</taxon>
        <taxon>Helianthus</taxon>
    </lineage>
</organism>
<evidence type="ECO:0000313" key="9">
    <source>
        <dbReference type="Proteomes" id="UP000215914"/>
    </source>
</evidence>
<dbReference type="InParanoid" id="A0A251RZ20"/>
<dbReference type="AlphaFoldDB" id="A0A251RZ20"/>
<dbReference type="EMBL" id="CM007905">
    <property type="protein sequence ID" value="OTF91106.1"/>
    <property type="molecule type" value="Genomic_DNA"/>
</dbReference>
<dbReference type="Proteomes" id="UP000215914">
    <property type="component" value="Chromosome 16"/>
</dbReference>
<reference evidence="8" key="2">
    <citation type="submission" date="2017-02" db="EMBL/GenBank/DDBJ databases">
        <title>Sunflower complete genome.</title>
        <authorList>
            <person name="Langlade N."/>
            <person name="Munos S."/>
        </authorList>
    </citation>
    <scope>NUCLEOTIDE SEQUENCE [LARGE SCALE GENOMIC DNA]</scope>
    <source>
        <tissue evidence="8">Leaves</tissue>
    </source>
</reference>
<gene>
    <name evidence="8" type="ORF">HannXRQ_Chr16g0507131</name>
    <name evidence="7" type="ORF">HanXRQr2_Chr16g0744621</name>
</gene>
<evidence type="ECO:0000313" key="8">
    <source>
        <dbReference type="EMBL" id="OTF91106.1"/>
    </source>
</evidence>
<dbReference type="InterPro" id="IPR044839">
    <property type="entry name" value="NDR1-like"/>
</dbReference>